<keyword evidence="1" id="KW-1133">Transmembrane helix</keyword>
<proteinExistence type="predicted"/>
<dbReference type="EMBL" id="UINC01054778">
    <property type="protein sequence ID" value="SVB72889.1"/>
    <property type="molecule type" value="Genomic_DNA"/>
</dbReference>
<organism evidence="2">
    <name type="scientific">marine metagenome</name>
    <dbReference type="NCBI Taxonomy" id="408172"/>
    <lineage>
        <taxon>unclassified sequences</taxon>
        <taxon>metagenomes</taxon>
        <taxon>ecological metagenomes</taxon>
    </lineage>
</organism>
<feature type="transmembrane region" description="Helical" evidence="1">
    <location>
        <begin position="6"/>
        <end position="25"/>
    </location>
</feature>
<accession>A0A382GDA1</accession>
<protein>
    <submittedName>
        <fullName evidence="2">Uncharacterized protein</fullName>
    </submittedName>
</protein>
<evidence type="ECO:0000256" key="1">
    <source>
        <dbReference type="SAM" id="Phobius"/>
    </source>
</evidence>
<reference evidence="2" key="1">
    <citation type="submission" date="2018-05" db="EMBL/GenBank/DDBJ databases">
        <authorList>
            <person name="Lanie J.A."/>
            <person name="Ng W.-L."/>
            <person name="Kazmierczak K.M."/>
            <person name="Andrzejewski T.M."/>
            <person name="Davidsen T.M."/>
            <person name="Wayne K.J."/>
            <person name="Tettelin H."/>
            <person name="Glass J.I."/>
            <person name="Rusch D."/>
            <person name="Podicherti R."/>
            <person name="Tsui H.-C.T."/>
            <person name="Winkler M.E."/>
        </authorList>
    </citation>
    <scope>NUCLEOTIDE SEQUENCE</scope>
</reference>
<name>A0A382GDA1_9ZZZZ</name>
<evidence type="ECO:0000313" key="2">
    <source>
        <dbReference type="EMBL" id="SVB72889.1"/>
    </source>
</evidence>
<sequence>MYQTIFISIIGAYIAFSDVLLPIVYT</sequence>
<gene>
    <name evidence="2" type="ORF">METZ01_LOCUS225743</name>
</gene>
<dbReference type="AlphaFoldDB" id="A0A382GDA1"/>
<keyword evidence="1" id="KW-0472">Membrane</keyword>
<keyword evidence="1" id="KW-0812">Transmembrane</keyword>